<reference evidence="3 4" key="1">
    <citation type="journal article" date="2016" name="Nat. Commun.">
        <title>Thousands of microbial genomes shed light on interconnected biogeochemical processes in an aquifer system.</title>
        <authorList>
            <person name="Anantharaman K."/>
            <person name="Brown C.T."/>
            <person name="Hug L.A."/>
            <person name="Sharon I."/>
            <person name="Castelle C.J."/>
            <person name="Probst A.J."/>
            <person name="Thomas B.C."/>
            <person name="Singh A."/>
            <person name="Wilkins M.J."/>
            <person name="Karaoz U."/>
            <person name="Brodie E.L."/>
            <person name="Williams K.H."/>
            <person name="Hubbard S.S."/>
            <person name="Banfield J.F."/>
        </authorList>
    </citation>
    <scope>NUCLEOTIDE SEQUENCE [LARGE SCALE GENOMIC DNA]</scope>
</reference>
<dbReference type="InterPro" id="IPR003010">
    <property type="entry name" value="C-N_Hydrolase"/>
</dbReference>
<dbReference type="AlphaFoldDB" id="A0A1F5YSX3"/>
<dbReference type="Proteomes" id="UP000179129">
    <property type="component" value="Unassembled WGS sequence"/>
</dbReference>
<dbReference type="InterPro" id="IPR036526">
    <property type="entry name" value="C-N_Hydrolase_sf"/>
</dbReference>
<evidence type="ECO:0000256" key="1">
    <source>
        <dbReference type="ARBA" id="ARBA00022801"/>
    </source>
</evidence>
<comment type="caution">
    <text evidence="3">The sequence shown here is derived from an EMBL/GenBank/DDBJ whole genome shotgun (WGS) entry which is preliminary data.</text>
</comment>
<evidence type="ECO:0000313" key="4">
    <source>
        <dbReference type="Proteomes" id="UP000179129"/>
    </source>
</evidence>
<dbReference type="InterPro" id="IPR050345">
    <property type="entry name" value="Aliph_Amidase/BUP"/>
</dbReference>
<gene>
    <name evidence="3" type="ORF">A3F83_00160</name>
</gene>
<evidence type="ECO:0000259" key="2">
    <source>
        <dbReference type="PROSITE" id="PS50263"/>
    </source>
</evidence>
<dbReference type="PANTHER" id="PTHR43674">
    <property type="entry name" value="NITRILASE C965.09-RELATED"/>
    <property type="match status" value="1"/>
</dbReference>
<dbReference type="EMBL" id="MFIX01000151">
    <property type="protein sequence ID" value="OGG03311.1"/>
    <property type="molecule type" value="Genomic_DNA"/>
</dbReference>
<dbReference type="STRING" id="1817867.A3F83_00160"/>
<dbReference type="GO" id="GO:0050126">
    <property type="term" value="F:N-carbamoylputrescine amidase activity"/>
    <property type="evidence" value="ECO:0007669"/>
    <property type="project" value="TreeGrafter"/>
</dbReference>
<dbReference type="PROSITE" id="PS50263">
    <property type="entry name" value="CN_HYDROLASE"/>
    <property type="match status" value="1"/>
</dbReference>
<dbReference type="SUPFAM" id="SSF56317">
    <property type="entry name" value="Carbon-nitrogen hydrolase"/>
    <property type="match status" value="1"/>
</dbReference>
<sequence>MDKVKVAIAQIRCIDSDLEGNFSRIEEMVVRAAADSAKMVFFPETVDLGWVNPEAHRLAAPVPGPFSDRVASLARREKIWIGLGLCEKEGELLYDSAILINPQGEIVLKHRKLNLLAWLMTPPYSPGKVEDIQAVETPFGRVGVLICADSFEEELRAAMRARKPDLVYIPYGWAAPREKWPEHSFTLIRTVQRAACDIGAPVIGPNVVGEITHGPWTGQTYEGLSTVADANGMSLVQGKWNKEDLLILEITPGRQ</sequence>
<dbReference type="Pfam" id="PF00795">
    <property type="entry name" value="CN_hydrolase"/>
    <property type="match status" value="1"/>
</dbReference>
<dbReference type="GO" id="GO:0033388">
    <property type="term" value="P:putrescine biosynthetic process from arginine"/>
    <property type="evidence" value="ECO:0007669"/>
    <property type="project" value="TreeGrafter"/>
</dbReference>
<organism evidence="3 4">
    <name type="scientific">Candidatus Glassbacteria bacterium RIFCSPLOWO2_12_FULL_58_11</name>
    <dbReference type="NCBI Taxonomy" id="1817867"/>
    <lineage>
        <taxon>Bacteria</taxon>
        <taxon>Candidatus Glassiibacteriota</taxon>
    </lineage>
</organism>
<feature type="domain" description="CN hydrolase" evidence="2">
    <location>
        <begin position="4"/>
        <end position="252"/>
    </location>
</feature>
<proteinExistence type="predicted"/>
<protein>
    <recommendedName>
        <fullName evidence="2">CN hydrolase domain-containing protein</fullName>
    </recommendedName>
</protein>
<accession>A0A1F5YSX3</accession>
<keyword evidence="1" id="KW-0378">Hydrolase</keyword>
<dbReference type="PANTHER" id="PTHR43674:SF2">
    <property type="entry name" value="BETA-UREIDOPROPIONASE"/>
    <property type="match status" value="1"/>
</dbReference>
<dbReference type="Gene3D" id="3.60.110.10">
    <property type="entry name" value="Carbon-nitrogen hydrolase"/>
    <property type="match status" value="1"/>
</dbReference>
<dbReference type="CDD" id="cd07197">
    <property type="entry name" value="nitrilase"/>
    <property type="match status" value="1"/>
</dbReference>
<evidence type="ECO:0000313" key="3">
    <source>
        <dbReference type="EMBL" id="OGG03311.1"/>
    </source>
</evidence>
<name>A0A1F5YSX3_9BACT</name>